<dbReference type="PROSITE" id="PS50889">
    <property type="entry name" value="S4"/>
    <property type="match status" value="1"/>
</dbReference>
<dbReference type="NCBIfam" id="TIGR00234">
    <property type="entry name" value="tyrS"/>
    <property type="match status" value="1"/>
</dbReference>
<dbReference type="InterPro" id="IPR036986">
    <property type="entry name" value="S4_RNA-bd_sf"/>
</dbReference>
<proteinExistence type="inferred from homology"/>
<dbReference type="GO" id="GO:0006437">
    <property type="term" value="P:tyrosyl-tRNA aminoacylation"/>
    <property type="evidence" value="ECO:0007669"/>
    <property type="project" value="UniProtKB-UniRule"/>
</dbReference>
<dbReference type="InterPro" id="IPR024088">
    <property type="entry name" value="Tyr-tRNA-ligase_bac-type"/>
</dbReference>
<evidence type="ECO:0000256" key="10">
    <source>
        <dbReference type="PROSITE-ProRule" id="PRU00182"/>
    </source>
</evidence>
<comment type="similarity">
    <text evidence="11">Belongs to the class-I aminoacyl-tRNA synthetase family.</text>
</comment>
<dbReference type="InterPro" id="IPR001412">
    <property type="entry name" value="aa-tRNA-synth_I_CS"/>
</dbReference>
<dbReference type="InterPro" id="IPR054608">
    <property type="entry name" value="SYY-like_C"/>
</dbReference>
<dbReference type="CDD" id="cd00805">
    <property type="entry name" value="TyrRS_core"/>
    <property type="match status" value="1"/>
</dbReference>
<keyword evidence="7 11" id="KW-0030">Aminoacyl-tRNA synthetase</keyword>
<dbReference type="SUPFAM" id="SSF55174">
    <property type="entry name" value="Alpha-L RNA-binding motif"/>
    <property type="match status" value="1"/>
</dbReference>
<evidence type="ECO:0000256" key="11">
    <source>
        <dbReference type="RuleBase" id="RU363036"/>
    </source>
</evidence>
<evidence type="ECO:0000256" key="6">
    <source>
        <dbReference type="ARBA" id="ARBA00022917"/>
    </source>
</evidence>
<dbReference type="Pfam" id="PF00579">
    <property type="entry name" value="tRNA-synt_1b"/>
    <property type="match status" value="1"/>
</dbReference>
<dbReference type="RefSeq" id="WP_121940952.1">
    <property type="nucleotide sequence ID" value="NZ_CP137846.1"/>
</dbReference>
<keyword evidence="2 11" id="KW-0436">Ligase</keyword>
<dbReference type="Proteomes" id="UP000267246">
    <property type="component" value="Unassembled WGS sequence"/>
</dbReference>
<dbReference type="Gene3D" id="3.40.50.620">
    <property type="entry name" value="HUPs"/>
    <property type="match status" value="1"/>
</dbReference>
<comment type="caution">
    <text evidence="13">The sequence shown here is derived from an EMBL/GenBank/DDBJ whole genome shotgun (WGS) entry which is preliminary data.</text>
</comment>
<dbReference type="PANTHER" id="PTHR11766:SF0">
    <property type="entry name" value="TYROSINE--TRNA LIGASE, MITOCHONDRIAL"/>
    <property type="match status" value="1"/>
</dbReference>
<dbReference type="PROSITE" id="PS00178">
    <property type="entry name" value="AA_TRNA_LIGASE_I"/>
    <property type="match status" value="1"/>
</dbReference>
<accession>A0A3L9ZXD5</accession>
<evidence type="ECO:0000256" key="5">
    <source>
        <dbReference type="ARBA" id="ARBA00022884"/>
    </source>
</evidence>
<keyword evidence="14" id="KW-1185">Reference proteome</keyword>
<reference evidence="13 14" key="1">
    <citation type="submission" date="2018-10" db="EMBL/GenBank/DDBJ databases">
        <title>Genomic Encyclopedia of Archaeal and Bacterial Type Strains, Phase II (KMG-II): from individual species to whole genera.</title>
        <authorList>
            <person name="Goeker M."/>
        </authorList>
    </citation>
    <scope>NUCLEOTIDE SEQUENCE [LARGE SCALE GENOMIC DNA]</scope>
    <source>
        <strain evidence="13 14">ATCC 29870</strain>
    </source>
</reference>
<evidence type="ECO:0000259" key="12">
    <source>
        <dbReference type="Pfam" id="PF22421"/>
    </source>
</evidence>
<dbReference type="InterPro" id="IPR014729">
    <property type="entry name" value="Rossmann-like_a/b/a_fold"/>
</dbReference>
<name>A0A3L9ZXD5_9BACT</name>
<organism evidence="13 14">
    <name type="scientific">Metamycoplasma subdolum</name>
    <dbReference type="NCBI Taxonomy" id="92407"/>
    <lineage>
        <taxon>Bacteria</taxon>
        <taxon>Bacillati</taxon>
        <taxon>Mycoplasmatota</taxon>
        <taxon>Mycoplasmoidales</taxon>
        <taxon>Metamycoplasmataceae</taxon>
        <taxon>Metamycoplasma</taxon>
    </lineage>
</organism>
<dbReference type="InterPro" id="IPR002305">
    <property type="entry name" value="aa-tRNA-synth_Ic"/>
</dbReference>
<sequence>MSLSILDELKKRSLLKNISSEEKFDALPKNCAVYTGFDPTAKSLHLGNFLLISALLRFKKFGYKAYAVLGGITGMIGDPSFRETERSFLDIKTIEENKKHIKKQLESFGLEVIDNLEFYKNWTLVDFLTKPGKMVNINYLLAKDSIATRLENGLTFTEFSYQLIQGWDFKTLYEDYNVKIQVGGSDQWGNVTTGLEMIRKIHGENADAVGLTLNLVTDENNNKIGKSSGGGNLWLSKEMTSPFSIYQQLLNTSDVKIEAQLKWLTFLELGEIDKIIKTHNLDKSKRVAQRAFAFEIVKTIHSEKIAKKCEEISQTLFNKGKFNLKAEDIDLLKGYLPVIKFQKNQTFIEIIKEKGILSSNREIREFLSKKSFMLDGEVVEDENLKVFAKHFGKKYLLLKKGKKDFYILEEQ</sequence>
<evidence type="ECO:0000256" key="3">
    <source>
        <dbReference type="ARBA" id="ARBA00022741"/>
    </source>
</evidence>
<evidence type="ECO:0000313" key="13">
    <source>
        <dbReference type="EMBL" id="RMA77541.1"/>
    </source>
</evidence>
<dbReference type="EMBL" id="REFI01000009">
    <property type="protein sequence ID" value="RMA77541.1"/>
    <property type="molecule type" value="Genomic_DNA"/>
</dbReference>
<keyword evidence="5 10" id="KW-0694">RNA-binding</keyword>
<keyword evidence="4 11" id="KW-0067">ATP-binding</keyword>
<dbReference type="GO" id="GO:0004831">
    <property type="term" value="F:tyrosine-tRNA ligase activity"/>
    <property type="evidence" value="ECO:0007669"/>
    <property type="project" value="UniProtKB-UniRule"/>
</dbReference>
<gene>
    <name evidence="13" type="ORF">JN00_0502</name>
</gene>
<evidence type="ECO:0000256" key="9">
    <source>
        <dbReference type="NCBIfam" id="TIGR00234"/>
    </source>
</evidence>
<keyword evidence="3 11" id="KW-0547">Nucleotide-binding</keyword>
<evidence type="ECO:0000313" key="14">
    <source>
        <dbReference type="Proteomes" id="UP000267246"/>
    </source>
</evidence>
<evidence type="ECO:0000256" key="1">
    <source>
        <dbReference type="ARBA" id="ARBA00013160"/>
    </source>
</evidence>
<dbReference type="Gene3D" id="1.10.240.10">
    <property type="entry name" value="Tyrosyl-Transfer RNA Synthetase"/>
    <property type="match status" value="1"/>
</dbReference>
<dbReference type="OrthoDB" id="9804243at2"/>
<dbReference type="Gene3D" id="3.10.290.10">
    <property type="entry name" value="RNA-binding S4 domain"/>
    <property type="match status" value="1"/>
</dbReference>
<protein>
    <recommendedName>
        <fullName evidence="1 9">Tyrosine--tRNA ligase</fullName>
        <ecNumber evidence="1 9">6.1.1.1</ecNumber>
    </recommendedName>
</protein>
<dbReference type="PRINTS" id="PR01040">
    <property type="entry name" value="TRNASYNTHTYR"/>
</dbReference>
<dbReference type="SUPFAM" id="SSF52374">
    <property type="entry name" value="Nucleotidylyl transferase"/>
    <property type="match status" value="1"/>
</dbReference>
<evidence type="ECO:0000256" key="2">
    <source>
        <dbReference type="ARBA" id="ARBA00022598"/>
    </source>
</evidence>
<dbReference type="PANTHER" id="PTHR11766">
    <property type="entry name" value="TYROSYL-TRNA SYNTHETASE"/>
    <property type="match status" value="1"/>
</dbReference>
<dbReference type="InterPro" id="IPR002307">
    <property type="entry name" value="Tyr-tRNA-ligase"/>
</dbReference>
<dbReference type="AlphaFoldDB" id="A0A3L9ZXD5"/>
<dbReference type="GO" id="GO:0003723">
    <property type="term" value="F:RNA binding"/>
    <property type="evidence" value="ECO:0007669"/>
    <property type="project" value="UniProtKB-KW"/>
</dbReference>
<dbReference type="Pfam" id="PF22421">
    <property type="entry name" value="SYY_C-terminal"/>
    <property type="match status" value="1"/>
</dbReference>
<feature type="domain" description="Tyrosine--tRNA ligase SYY-like C-terminal" evidence="12">
    <location>
        <begin position="336"/>
        <end position="407"/>
    </location>
</feature>
<dbReference type="EC" id="6.1.1.1" evidence="1 9"/>
<dbReference type="GO" id="GO:0005524">
    <property type="term" value="F:ATP binding"/>
    <property type="evidence" value="ECO:0007669"/>
    <property type="project" value="UniProtKB-KW"/>
</dbReference>
<keyword evidence="6 11" id="KW-0648">Protein biosynthesis</keyword>
<dbReference type="GO" id="GO:0005829">
    <property type="term" value="C:cytosol"/>
    <property type="evidence" value="ECO:0007669"/>
    <property type="project" value="TreeGrafter"/>
</dbReference>
<evidence type="ECO:0000256" key="4">
    <source>
        <dbReference type="ARBA" id="ARBA00022840"/>
    </source>
</evidence>
<evidence type="ECO:0000256" key="7">
    <source>
        <dbReference type="ARBA" id="ARBA00023146"/>
    </source>
</evidence>
<evidence type="ECO:0000256" key="8">
    <source>
        <dbReference type="ARBA" id="ARBA00048248"/>
    </source>
</evidence>
<comment type="catalytic activity">
    <reaction evidence="8">
        <text>tRNA(Tyr) + L-tyrosine + ATP = L-tyrosyl-tRNA(Tyr) + AMP + diphosphate + H(+)</text>
        <dbReference type="Rhea" id="RHEA:10220"/>
        <dbReference type="Rhea" id="RHEA-COMP:9706"/>
        <dbReference type="Rhea" id="RHEA-COMP:9707"/>
        <dbReference type="ChEBI" id="CHEBI:15378"/>
        <dbReference type="ChEBI" id="CHEBI:30616"/>
        <dbReference type="ChEBI" id="CHEBI:33019"/>
        <dbReference type="ChEBI" id="CHEBI:58315"/>
        <dbReference type="ChEBI" id="CHEBI:78442"/>
        <dbReference type="ChEBI" id="CHEBI:78536"/>
        <dbReference type="ChEBI" id="CHEBI:456215"/>
        <dbReference type="EC" id="6.1.1.1"/>
    </reaction>
</comment>